<reference evidence="1 2" key="2">
    <citation type="journal article" date="2022" name="Mol. Ecol. Resour.">
        <title>The genomes of chicory, endive, great burdock and yacon provide insights into Asteraceae paleo-polyploidization history and plant inulin production.</title>
        <authorList>
            <person name="Fan W."/>
            <person name="Wang S."/>
            <person name="Wang H."/>
            <person name="Wang A."/>
            <person name="Jiang F."/>
            <person name="Liu H."/>
            <person name="Zhao H."/>
            <person name="Xu D."/>
            <person name="Zhang Y."/>
        </authorList>
    </citation>
    <scope>NUCLEOTIDE SEQUENCE [LARGE SCALE GENOMIC DNA]</scope>
    <source>
        <strain evidence="2">cv. Yunnan</strain>
        <tissue evidence="1">Leaves</tissue>
    </source>
</reference>
<evidence type="ECO:0000313" key="1">
    <source>
        <dbReference type="EMBL" id="KAI3827681.1"/>
    </source>
</evidence>
<keyword evidence="2" id="KW-1185">Reference proteome</keyword>
<proteinExistence type="predicted"/>
<dbReference type="Proteomes" id="UP001056120">
    <property type="component" value="Linkage Group LG01"/>
</dbReference>
<reference evidence="2" key="1">
    <citation type="journal article" date="2022" name="Mol. Ecol. Resour.">
        <title>The genomes of chicory, endive, great burdock and yacon provide insights into Asteraceae palaeo-polyploidization history and plant inulin production.</title>
        <authorList>
            <person name="Fan W."/>
            <person name="Wang S."/>
            <person name="Wang H."/>
            <person name="Wang A."/>
            <person name="Jiang F."/>
            <person name="Liu H."/>
            <person name="Zhao H."/>
            <person name="Xu D."/>
            <person name="Zhang Y."/>
        </authorList>
    </citation>
    <scope>NUCLEOTIDE SEQUENCE [LARGE SCALE GENOMIC DNA]</scope>
    <source>
        <strain evidence="2">cv. Yunnan</strain>
    </source>
</reference>
<gene>
    <name evidence="1" type="ORF">L1987_01763</name>
</gene>
<sequence>MHRAVLSSRPATIEEAVRLSATLTDTYVDAGILHRKGGKKPAVVAAVTSKPEPTGRNRKRKSKSLQG</sequence>
<organism evidence="1 2">
    <name type="scientific">Smallanthus sonchifolius</name>
    <dbReference type="NCBI Taxonomy" id="185202"/>
    <lineage>
        <taxon>Eukaryota</taxon>
        <taxon>Viridiplantae</taxon>
        <taxon>Streptophyta</taxon>
        <taxon>Embryophyta</taxon>
        <taxon>Tracheophyta</taxon>
        <taxon>Spermatophyta</taxon>
        <taxon>Magnoliopsida</taxon>
        <taxon>eudicotyledons</taxon>
        <taxon>Gunneridae</taxon>
        <taxon>Pentapetalae</taxon>
        <taxon>asterids</taxon>
        <taxon>campanulids</taxon>
        <taxon>Asterales</taxon>
        <taxon>Asteraceae</taxon>
        <taxon>Asteroideae</taxon>
        <taxon>Heliantheae alliance</taxon>
        <taxon>Millerieae</taxon>
        <taxon>Smallanthus</taxon>
    </lineage>
</organism>
<dbReference type="EMBL" id="CM042018">
    <property type="protein sequence ID" value="KAI3827681.1"/>
    <property type="molecule type" value="Genomic_DNA"/>
</dbReference>
<protein>
    <submittedName>
        <fullName evidence="1">Uncharacterized protein</fullName>
    </submittedName>
</protein>
<comment type="caution">
    <text evidence="1">The sequence shown here is derived from an EMBL/GenBank/DDBJ whole genome shotgun (WGS) entry which is preliminary data.</text>
</comment>
<accession>A0ACB9K648</accession>
<name>A0ACB9K648_9ASTR</name>
<evidence type="ECO:0000313" key="2">
    <source>
        <dbReference type="Proteomes" id="UP001056120"/>
    </source>
</evidence>